<accession>A0A6G8R6F2</accession>
<protein>
    <submittedName>
        <fullName evidence="1">Uncharacterized protein</fullName>
    </submittedName>
</protein>
<proteinExistence type="predicted"/>
<dbReference type="GeneID" id="77946842"/>
<sequence length="138" mass="15137">MKLYAIATAGVAGAILLSGAGLFTHGYQVGNRCSVANQEAVSHFNQAASMVDRATNILRQGDAFRFNYLAQRAVDKMEESGSINRARWAACSGVFDSPLTPVYTMFVEVDYTHVGEAEGRLETSIQNMNRAARRFSFF</sequence>
<dbReference type="EMBL" id="MT162467">
    <property type="protein sequence ID" value="QIN96964.1"/>
    <property type="molecule type" value="Genomic_DNA"/>
</dbReference>
<dbReference type="KEGG" id="vg:77946842"/>
<keyword evidence="2" id="KW-1185">Reference proteome</keyword>
<dbReference type="RefSeq" id="YP_010670632.1">
    <property type="nucleotide sequence ID" value="NC_070965.1"/>
</dbReference>
<name>A0A6G8R6F2_9CAUD</name>
<organism evidence="1 2">
    <name type="scientific">Synechococcus phage S-H34</name>
    <dbReference type="NCBI Taxonomy" id="2718942"/>
    <lineage>
        <taxon>Viruses</taxon>
        <taxon>Duplodnaviria</taxon>
        <taxon>Heunggongvirae</taxon>
        <taxon>Uroviricota</taxon>
        <taxon>Caudoviricetes</taxon>
        <taxon>Pantevenvirales</taxon>
        <taxon>Kyanoviridae</taxon>
        <taxon>Makaravirus</taxon>
        <taxon>Makaravirus thirtyfour</taxon>
    </lineage>
</organism>
<evidence type="ECO:0000313" key="2">
    <source>
        <dbReference type="Proteomes" id="UP000501900"/>
    </source>
</evidence>
<reference evidence="1 2" key="1">
    <citation type="submission" date="2020-03" db="EMBL/GenBank/DDBJ databases">
        <title>The Isolation and Genome Sequence of a Novel Cyanophage S-H34 from the Huanghai Sea, China.</title>
        <authorList>
            <person name="Jiang T."/>
        </authorList>
    </citation>
    <scope>NUCLEOTIDE SEQUENCE [LARGE SCALE GENOMIC DNA]</scope>
</reference>
<evidence type="ECO:0000313" key="1">
    <source>
        <dbReference type="EMBL" id="QIN96964.1"/>
    </source>
</evidence>
<dbReference type="Proteomes" id="UP000501900">
    <property type="component" value="Genome"/>
</dbReference>